<reference evidence="4" key="1">
    <citation type="submission" date="2015-10" db="EMBL/GenBank/DDBJ databases">
        <authorList>
            <person name="Gilbert D.G."/>
        </authorList>
    </citation>
    <scope>NUCLEOTIDE SEQUENCE</scope>
    <source>
        <strain evidence="4">3c6</strain>
    </source>
</reference>
<dbReference type="PANTHER" id="PTHR36925:SF1">
    <property type="entry name" value="COBALT-PRECORRIN-6A REDUCTASE"/>
    <property type="match status" value="1"/>
</dbReference>
<keyword evidence="2" id="KW-0169">Cobalamin biosynthesis</keyword>
<evidence type="ECO:0000256" key="1">
    <source>
        <dbReference type="ARBA" id="ARBA00004953"/>
    </source>
</evidence>
<dbReference type="GO" id="GO:0016994">
    <property type="term" value="F:precorrin-6A reductase activity"/>
    <property type="evidence" value="ECO:0007669"/>
    <property type="project" value="UniProtKB-EC"/>
</dbReference>
<dbReference type="GO" id="GO:0009236">
    <property type="term" value="P:cobalamin biosynthetic process"/>
    <property type="evidence" value="ECO:0007669"/>
    <property type="project" value="UniProtKB-UniPathway"/>
</dbReference>
<dbReference type="PANTHER" id="PTHR36925">
    <property type="entry name" value="COBALT-PRECORRIN-6A REDUCTASE"/>
    <property type="match status" value="1"/>
</dbReference>
<evidence type="ECO:0000256" key="3">
    <source>
        <dbReference type="ARBA" id="ARBA00023002"/>
    </source>
</evidence>
<protein>
    <submittedName>
        <fullName evidence="4">Cobalt-precorrin-6x reductase</fullName>
        <ecNumber evidence="4">1.3.1.54</ecNumber>
    </submittedName>
</protein>
<organism evidence="4">
    <name type="scientific">Limosilactobacillus reuteri</name>
    <name type="common">Lactobacillus reuteri</name>
    <dbReference type="NCBI Taxonomy" id="1598"/>
    <lineage>
        <taxon>Bacteria</taxon>
        <taxon>Bacillati</taxon>
        <taxon>Bacillota</taxon>
        <taxon>Bacilli</taxon>
        <taxon>Lactobacillales</taxon>
        <taxon>Lactobacillaceae</taxon>
        <taxon>Limosilactobacillus</taxon>
    </lineage>
</organism>
<evidence type="ECO:0000313" key="4">
    <source>
        <dbReference type="EMBL" id="CUR39241.1"/>
    </source>
</evidence>
<proteinExistence type="predicted"/>
<sequence>MILLLGGTTESLEVADKLSDAKVPFIISVISDYGAELAAKHGENVIKITFTTENFPSFCCDHHIKLILDATHPFARVISELAINEAKKLKIPYLRFERPNNYSKDANLKLVNSLEEACQILKKVKGKIYLSTGSKTAPTYAEQLGVDRLHVRVLPTAKVLEKLTNAGFIASQIDAIQGPFSMALNIELFKHANAKIVVTKESGRQGGVQEKIAACQQLGIPCIIIRRPQIDYPHMVSSLQELKKYLEENDEW</sequence>
<dbReference type="EC" id="1.3.1.54" evidence="4"/>
<gene>
    <name evidence="4" type="ORF">LRLP16767_LR3C6_01207</name>
</gene>
<dbReference type="InterPro" id="IPR003723">
    <property type="entry name" value="Precorrin-6x_reduct"/>
</dbReference>
<dbReference type="EMBL" id="LN887421">
    <property type="protein sequence ID" value="CUR39241.1"/>
    <property type="molecule type" value="Genomic_DNA"/>
</dbReference>
<comment type="pathway">
    <text evidence="1">Cofactor biosynthesis; adenosylcobalamin biosynthesis.</text>
</comment>
<dbReference type="AlphaFoldDB" id="A0A0U5F3X9"/>
<name>A0A0U5F3X9_LIMRT</name>
<dbReference type="Pfam" id="PF02571">
    <property type="entry name" value="CbiJ"/>
    <property type="match status" value="1"/>
</dbReference>
<evidence type="ECO:0000256" key="2">
    <source>
        <dbReference type="ARBA" id="ARBA00022573"/>
    </source>
</evidence>
<dbReference type="UniPathway" id="UPA00148"/>
<dbReference type="NCBIfam" id="TIGR00715">
    <property type="entry name" value="precor6x_red"/>
    <property type="match status" value="1"/>
</dbReference>
<dbReference type="PROSITE" id="PS51014">
    <property type="entry name" value="COBK_CBIJ"/>
    <property type="match status" value="1"/>
</dbReference>
<accession>A0A0U5F3X9</accession>
<keyword evidence="3 4" id="KW-0560">Oxidoreductase</keyword>